<gene>
    <name evidence="14" type="ORF">HCN44_000735</name>
</gene>
<dbReference type="InterPro" id="IPR036383">
    <property type="entry name" value="TSP1_rpt_sf"/>
</dbReference>
<evidence type="ECO:0000256" key="4">
    <source>
        <dbReference type="ARBA" id="ARBA00022801"/>
    </source>
</evidence>
<dbReference type="EMBL" id="JACMRX010000004">
    <property type="protein sequence ID" value="KAF7990930.1"/>
    <property type="molecule type" value="Genomic_DNA"/>
</dbReference>
<feature type="coiled-coil region" evidence="9">
    <location>
        <begin position="75"/>
        <end position="130"/>
    </location>
</feature>
<evidence type="ECO:0000256" key="10">
    <source>
        <dbReference type="SAM" id="MobiDB-lite"/>
    </source>
</evidence>
<dbReference type="GO" id="GO:0031012">
    <property type="term" value="C:extracellular matrix"/>
    <property type="evidence" value="ECO:0007669"/>
    <property type="project" value="TreeGrafter"/>
</dbReference>
<dbReference type="Gene3D" id="3.90.70.10">
    <property type="entry name" value="Cysteine proteinases"/>
    <property type="match status" value="1"/>
</dbReference>
<dbReference type="FunFam" id="2.20.100.10:FF:000001">
    <property type="entry name" value="semaphorin-5A isoform X1"/>
    <property type="match status" value="1"/>
</dbReference>
<dbReference type="GO" id="GO:0005576">
    <property type="term" value="C:extracellular region"/>
    <property type="evidence" value="ECO:0007669"/>
    <property type="project" value="UniProtKB-SubCell"/>
</dbReference>
<feature type="coiled-coil region" evidence="9">
    <location>
        <begin position="1865"/>
        <end position="1907"/>
    </location>
</feature>
<comment type="subcellular location">
    <subcellularLocation>
        <location evidence="1">Secreted</location>
    </subcellularLocation>
</comment>
<keyword evidence="8" id="KW-0325">Glycoprotein</keyword>
<feature type="region of interest" description="Disordered" evidence="10">
    <location>
        <begin position="43"/>
        <end position="67"/>
    </location>
</feature>
<proteinExistence type="predicted"/>
<keyword evidence="7" id="KW-1015">Disulfide bond</keyword>
<keyword evidence="5" id="KW-0862">Zinc</keyword>
<feature type="coiled-coil region" evidence="9">
    <location>
        <begin position="453"/>
        <end position="494"/>
    </location>
</feature>
<reference evidence="14 15" key="1">
    <citation type="submission" date="2020-08" db="EMBL/GenBank/DDBJ databases">
        <title>Aphidius gifuensis genome sequencing and assembly.</title>
        <authorList>
            <person name="Du Z."/>
        </authorList>
    </citation>
    <scope>NUCLEOTIDE SEQUENCE [LARGE SCALE GENOMIC DNA]</scope>
    <source>
        <strain evidence="14">YNYX2018</strain>
        <tissue evidence="14">Adults</tissue>
    </source>
</reference>
<feature type="region of interest" description="Disordered" evidence="10">
    <location>
        <begin position="417"/>
        <end position="436"/>
    </location>
</feature>
<feature type="coiled-coil region" evidence="9">
    <location>
        <begin position="1809"/>
        <end position="1836"/>
    </location>
</feature>
<evidence type="ECO:0000259" key="13">
    <source>
        <dbReference type="Pfam" id="PF17771"/>
    </source>
</evidence>
<feature type="domain" description="Peptidase C2 calpain large subunit" evidence="11">
    <location>
        <begin position="2517"/>
        <end position="2629"/>
    </location>
</feature>
<dbReference type="Gene3D" id="2.20.100.10">
    <property type="entry name" value="Thrombospondin type-1 (TSP1) repeat"/>
    <property type="match status" value="1"/>
</dbReference>
<dbReference type="InterPro" id="IPR000884">
    <property type="entry name" value="TSP1_rpt"/>
</dbReference>
<dbReference type="InterPro" id="IPR022682">
    <property type="entry name" value="Calpain_domain_III"/>
</dbReference>
<evidence type="ECO:0000259" key="12">
    <source>
        <dbReference type="Pfam" id="PF15035"/>
    </source>
</evidence>
<dbReference type="GO" id="GO:0030198">
    <property type="term" value="P:extracellular matrix organization"/>
    <property type="evidence" value="ECO:0007669"/>
    <property type="project" value="TreeGrafter"/>
</dbReference>
<keyword evidence="3" id="KW-0479">Metal-binding</keyword>
<keyword evidence="15" id="KW-1185">Reference proteome</keyword>
<dbReference type="Pfam" id="PF00090">
    <property type="entry name" value="TSP_1"/>
    <property type="match status" value="1"/>
</dbReference>
<dbReference type="Pfam" id="PF15035">
    <property type="entry name" value="Rootletin"/>
    <property type="match status" value="1"/>
</dbReference>
<feature type="coiled-coil region" evidence="9">
    <location>
        <begin position="1737"/>
        <end position="1785"/>
    </location>
</feature>
<dbReference type="InterPro" id="IPR050439">
    <property type="entry name" value="ADAMTS_ADAMTS-like"/>
</dbReference>
<dbReference type="InterPro" id="IPR036213">
    <property type="entry name" value="Calpain_III_sf"/>
</dbReference>
<dbReference type="GO" id="GO:0006508">
    <property type="term" value="P:proteolysis"/>
    <property type="evidence" value="ECO:0007669"/>
    <property type="project" value="TreeGrafter"/>
</dbReference>
<dbReference type="PANTHER" id="PTHR13723">
    <property type="entry name" value="ADAMTS A DISINTEGRIN AND METALLOPROTEASE WITH THROMBOSPONDIN MOTIFS PROTEASE"/>
    <property type="match status" value="1"/>
</dbReference>
<evidence type="ECO:0000313" key="15">
    <source>
        <dbReference type="Proteomes" id="UP000639338"/>
    </source>
</evidence>
<dbReference type="GO" id="GO:0004222">
    <property type="term" value="F:metalloendopeptidase activity"/>
    <property type="evidence" value="ECO:0007669"/>
    <property type="project" value="TreeGrafter"/>
</dbReference>
<evidence type="ECO:0000256" key="2">
    <source>
        <dbReference type="ARBA" id="ARBA00022525"/>
    </source>
</evidence>
<feature type="coiled-coil region" evidence="9">
    <location>
        <begin position="165"/>
        <end position="230"/>
    </location>
</feature>
<keyword evidence="4" id="KW-0378">Hydrolase</keyword>
<feature type="coiled-coil region" evidence="9">
    <location>
        <begin position="530"/>
        <end position="837"/>
    </location>
</feature>
<evidence type="ECO:0000259" key="11">
    <source>
        <dbReference type="Pfam" id="PF01067"/>
    </source>
</evidence>
<evidence type="ECO:0000256" key="6">
    <source>
        <dbReference type="ARBA" id="ARBA00023054"/>
    </source>
</evidence>
<feature type="domain" description="Rootletin-like coiled-coil" evidence="12">
    <location>
        <begin position="93"/>
        <end position="284"/>
    </location>
</feature>
<dbReference type="PROSITE" id="PS50092">
    <property type="entry name" value="TSP1"/>
    <property type="match status" value="1"/>
</dbReference>
<dbReference type="Pfam" id="PF17771">
    <property type="entry name" value="ADAMTS_CR_2"/>
    <property type="match status" value="1"/>
</dbReference>
<protein>
    <recommendedName>
        <fullName evidence="16">Rootletin</fullName>
    </recommendedName>
</protein>
<name>A0A834XPE4_APHGI</name>
<dbReference type="InterPro" id="IPR055167">
    <property type="entry name" value="Rootletin-like_CC"/>
</dbReference>
<keyword evidence="2" id="KW-0964">Secreted</keyword>
<dbReference type="SUPFAM" id="SSF82895">
    <property type="entry name" value="TSP-1 type 1 repeat"/>
    <property type="match status" value="1"/>
</dbReference>
<evidence type="ECO:0000256" key="1">
    <source>
        <dbReference type="ARBA" id="ARBA00004613"/>
    </source>
</evidence>
<dbReference type="Gene3D" id="3.40.1620.60">
    <property type="match status" value="1"/>
</dbReference>
<sequence length="2638" mass="308495">MLQKLKALPKTPLHLIRSQMKRRRPPFLRGSKQFEPRVIGVRMTEPSTSHHDNTGIDNQLDSGGDDDDVSSDLLVRQNMELRNRLKDEAENYKRRLGTYRQAQQHQAVLVSRLQAKVLQYKQRCNELENQMTESLPIELTRNTSPSTSVLEAAHQTLRDIRDEQIHDLDTAIRKLNDERRKTEKLIEINTALKNQLEESHRTNESLTNDLQKLSNDWDILREEMNAKEDEWKEEEIAFNEYYTSEHYRLLNLWRNVVSLKRTFTDMKTTTERDLNKFNNKLTTTTNDMTSVCSGVKLALQVQQSQAVQPSITQQYQTNQDNDLKVELVNLRQQHEVTMNDVKMKDERINQLIREINKLEERCGEAENNIIQATKIQEDVKILESALRDIAHAVIQDAEIRDNENIQQQTPHVHLSQSTTIISQRSPKRNNNNSRNNTIPAFAESTISAVQASLHKYQLTIHELQLKLQNSREQLNITKKQCDNAEVNVQLLEERTSELIVQLDTTRSQNIQLVQERNMLQKNFDTIKTDKNILEKNKIDMNHMIEELNNNYEKLEKINNKLQKLCSSLEDEKIYLQDELSKMTKDNEIREINFKSEEERSSRMREELLTLRDELSRIYLTKDMLEAQKIETDNVISQIEKSKNDIEIELERVIIEKSDIQDEIIKLETINENNEKDKQRLADNLKILEDEKLKLTNQCSDQLGDIGSLRKELLQAEQIRLDLESDKVTLNEKIKFLEIEKEKIEIELGQIIRERGNLSNQLSILSNKKDLLNEELMRTRQRLEQSNEMNARINRNLEDLVKDNEEKQVLIETNDKEYQRMKELLASMKSEKETLEGVLFDAQTNLESIHSKKIQIEQEQKDLLIKQETLKGQISRLTTNLNNSEKINQEIKQSLTQQKTNQEIEYQNIIVNLKKQNDDNLKKLNDEKEQIKVTLEKRIQQTITTFENQKEDEINQLQMRIEELQQHIDNICQQHEESLLRAENDKQQALLIAHHDQQALVEKLENIYRELEETKNDLERLRRDSNSRIEQDRSSINQLRDELNRYKTKLEETKLHYDEEKMNLELKINDITKEKELTQKDYEEIKIQLHVTEDKIDTLQNQLQETIRKLKDTENSNETYRKEIVDVKRQLTDTNYAVDKYCNTNKELREHVKRIESDKREQSRTLEESFQKITSLEDNKTILENEKSRLQNQLRDMEHELIQIQQQLRFTQDELQKCQSTNSQAQNEERELQARLSNEIEERERLQLQLHQLKKQVVDLDNSLEVTRQEFGRLRQRADEEDERWRGREQELLVRIEDSRCKERKLEDQKHNLEVCLADASQQLQELKARLGGSEGRVRALDIQLSQLELSKKEVEQKLSSVGTTLRRIAGIQLDGTVNIPFKLTSPSKKWSPVRGGHKEQHNDINVRDVIIDVDPEAIRKGIRSLMQQVAQIERERDDAIVEITNIKKQLVEVQDHQIKTDTKTNHINTMLRNIQDEKAILETKLSQKNSLYQTQQDLLNQKIQETEQLREKITTLELMISNETEEKGQFEDKFDKMRVALNRLENEKRGLQEDLGRSDARSTKLELQRMSLEGDLQRLQMVLQEKDGNLQKLHERLDGQQRTSTNLEERCSSLKSTIEQLNIALEKASTSETELKSEIANLRRSLMEQNALSHGNNEKIKHLQKQLSNVENERRILTERLDNVQQNIMELKHTNQSLTDHNTRLQADLANNEIQRSGLESQLRLSNWPQEGISNKEEEIVRQLNNAQRDRSEMRSKVDALNDKVRQLECDKRNLERQLSSARANCGRSKSYERPEKAHIELMGTSVSIDILEQENRDLRMKIRRLETILAEKESEIVKLITINTQSHSTIDSSREHRIAEIERLRGAQLQAEKLLEAREQSHRQQILRLENQIKLLREQLNQEIKRRQMYVLKSSRAGREMQHLRQALGDSLRTVSQDPSLKDMSTKNIDLLDSDHKLFEKMSEFNAKLCQDLVLMVHDNDGIKNFENFNEPKIHELRINIQQFKMIIHFINELKVKKKKNTNNNALFISLNNLIIIIASKILKHSSLGFSLNIVLVDIRMMRIDLERTNKSLNSHYDIDIHVSSFDTWLKDQPDNDYDITILFTNIQLLSSLLKKAEKFIDLSKVPLLGQVYSADKQCEMEKGPGFTLHRTLNSSINQCKEFSCSNGFSVQKSKWGMLDFTPCGIGKMCYDNECIEETQLTPIHGGWGEWIPTGICSRSCGIGIIKARRKCNNPLPDYGGDYCVGKKLRFEICSVMPCPEMAVDFRQQQCSKLNNNTRNFTAVYDPKDTDKFCKLTCQAVAQSNDSIIFGNVIDGTPCGNDSHDVDYMCNNGECKKIGCTENDNVFDANSILDICNVSRGFYDNQDALNVETRSQSLSQLLYEFPENWTLLTEYKNGEMIELQEQDFFHLQKEAFRDHKLFKDPQFPKELFLNSGQNDLRPKATLESKLDTEIDGESWILYDDFIKYFSYVEICNLTPNQITNHVYSNTGKKLALSAIEGKFIGAVTPKQIVSNNFYKINPQYRMVLTKSDEGKNTSTVLIGISLKRRHDLEKISNNLIYFEIISLNNDNTRLSKSLFNSFIKHNDRFRQFRSNGQVNKRFDLKPGTYYITPYIKDTFKGATFYLQILSEHDNILE</sequence>
<dbReference type="PANTHER" id="PTHR13723:SF281">
    <property type="entry name" value="PAPILIN"/>
    <property type="match status" value="1"/>
</dbReference>
<evidence type="ECO:0008006" key="16">
    <source>
        <dbReference type="Google" id="ProtNLM"/>
    </source>
</evidence>
<comment type="caution">
    <text evidence="14">The sequence shown here is derived from an EMBL/GenBank/DDBJ whole genome shotgun (WGS) entry which is preliminary data.</text>
</comment>
<evidence type="ECO:0000256" key="8">
    <source>
        <dbReference type="ARBA" id="ARBA00023180"/>
    </source>
</evidence>
<keyword evidence="6 9" id="KW-0175">Coiled coil</keyword>
<dbReference type="Pfam" id="PF01067">
    <property type="entry name" value="Calpain_III"/>
    <property type="match status" value="1"/>
</dbReference>
<dbReference type="Gene3D" id="2.60.120.380">
    <property type="match status" value="1"/>
</dbReference>
<dbReference type="GO" id="GO:0046872">
    <property type="term" value="F:metal ion binding"/>
    <property type="evidence" value="ECO:0007669"/>
    <property type="project" value="UniProtKB-KW"/>
</dbReference>
<evidence type="ECO:0000256" key="9">
    <source>
        <dbReference type="SAM" id="Coils"/>
    </source>
</evidence>
<dbReference type="OrthoDB" id="3549872at2759"/>
<accession>A0A834XPE4</accession>
<dbReference type="InterPro" id="IPR041645">
    <property type="entry name" value="ADAMTS_CR_2"/>
</dbReference>
<dbReference type="Proteomes" id="UP000639338">
    <property type="component" value="Unassembled WGS sequence"/>
</dbReference>
<feature type="coiled-coil region" evidence="9">
    <location>
        <begin position="341"/>
        <end position="375"/>
    </location>
</feature>
<feature type="coiled-coil region" evidence="9">
    <location>
        <begin position="873"/>
        <end position="1357"/>
    </location>
</feature>
<dbReference type="SUPFAM" id="SSF58100">
    <property type="entry name" value="Bacterial hemolysins"/>
    <property type="match status" value="1"/>
</dbReference>
<dbReference type="SMART" id="SM00209">
    <property type="entry name" value="TSP1"/>
    <property type="match status" value="1"/>
</dbReference>
<evidence type="ECO:0000256" key="7">
    <source>
        <dbReference type="ARBA" id="ARBA00023157"/>
    </source>
</evidence>
<feature type="domain" description="ADAMTS cysteine-rich" evidence="13">
    <location>
        <begin position="2131"/>
        <end position="2197"/>
    </location>
</feature>
<evidence type="ECO:0000256" key="5">
    <source>
        <dbReference type="ARBA" id="ARBA00022833"/>
    </source>
</evidence>
<evidence type="ECO:0000313" key="14">
    <source>
        <dbReference type="EMBL" id="KAF7990930.1"/>
    </source>
</evidence>
<feature type="coiled-coil region" evidence="9">
    <location>
        <begin position="1422"/>
        <end position="1701"/>
    </location>
</feature>
<dbReference type="SUPFAM" id="SSF49758">
    <property type="entry name" value="Calpain large subunit, middle domain (domain III)"/>
    <property type="match status" value="1"/>
</dbReference>
<organism evidence="14 15">
    <name type="scientific">Aphidius gifuensis</name>
    <name type="common">Parasitoid wasp</name>
    <dbReference type="NCBI Taxonomy" id="684658"/>
    <lineage>
        <taxon>Eukaryota</taxon>
        <taxon>Metazoa</taxon>
        <taxon>Ecdysozoa</taxon>
        <taxon>Arthropoda</taxon>
        <taxon>Hexapoda</taxon>
        <taxon>Insecta</taxon>
        <taxon>Pterygota</taxon>
        <taxon>Neoptera</taxon>
        <taxon>Endopterygota</taxon>
        <taxon>Hymenoptera</taxon>
        <taxon>Apocrita</taxon>
        <taxon>Ichneumonoidea</taxon>
        <taxon>Braconidae</taxon>
        <taxon>Aphidiinae</taxon>
        <taxon>Aphidius</taxon>
    </lineage>
</organism>
<evidence type="ECO:0000256" key="3">
    <source>
        <dbReference type="ARBA" id="ARBA00022723"/>
    </source>
</evidence>